<dbReference type="InterPro" id="IPR027417">
    <property type="entry name" value="P-loop_NTPase"/>
</dbReference>
<gene>
    <name evidence="1" type="ORF">SCD_n02273</name>
</gene>
<dbReference type="Gene3D" id="3.40.50.300">
    <property type="entry name" value="P-loop containing nucleotide triphosphate hydrolases"/>
    <property type="match status" value="1"/>
</dbReference>
<proteinExistence type="predicted"/>
<dbReference type="RefSeq" id="WP_009205277.1">
    <property type="nucleotide sequence ID" value="NC_022357.1"/>
</dbReference>
<dbReference type="STRING" id="1163617.SCD_n02273"/>
<accession>S6AIK9</accession>
<dbReference type="OrthoDB" id="7929987at2"/>
<keyword evidence="2" id="KW-1185">Reference proteome</keyword>
<dbReference type="EMBL" id="AP013066">
    <property type="protein sequence ID" value="BAN36081.1"/>
    <property type="molecule type" value="Genomic_DNA"/>
</dbReference>
<dbReference type="Pfam" id="PF13189">
    <property type="entry name" value="Cytidylate_kin2"/>
    <property type="match status" value="1"/>
</dbReference>
<dbReference type="Proteomes" id="UP000015559">
    <property type="component" value="Chromosome"/>
</dbReference>
<evidence type="ECO:0000313" key="2">
    <source>
        <dbReference type="Proteomes" id="UP000015559"/>
    </source>
</evidence>
<evidence type="ECO:0008006" key="3">
    <source>
        <dbReference type="Google" id="ProtNLM"/>
    </source>
</evidence>
<dbReference type="AlphaFoldDB" id="S6AIK9"/>
<dbReference type="eggNOG" id="COG1102">
    <property type="taxonomic scope" value="Bacteria"/>
</dbReference>
<protein>
    <recommendedName>
        <fullName evidence="3">Cytidylate kinase</fullName>
    </recommendedName>
</protein>
<dbReference type="HOGENOM" id="CLU_065155_2_0_4"/>
<dbReference type="SUPFAM" id="SSF52540">
    <property type="entry name" value="P-loop containing nucleoside triphosphate hydrolases"/>
    <property type="match status" value="1"/>
</dbReference>
<name>S6AIK9_SULDS</name>
<organism evidence="1 2">
    <name type="scientific">Sulfuricella denitrificans (strain DSM 22764 / NBRC 105220 / skB26)</name>
    <dbReference type="NCBI Taxonomy" id="1163617"/>
    <lineage>
        <taxon>Bacteria</taxon>
        <taxon>Pseudomonadati</taxon>
        <taxon>Pseudomonadota</taxon>
        <taxon>Betaproteobacteria</taxon>
        <taxon>Nitrosomonadales</taxon>
        <taxon>Sulfuricellaceae</taxon>
        <taxon>Sulfuricella</taxon>
    </lineage>
</organism>
<dbReference type="KEGG" id="sdr:SCD_n02273"/>
<evidence type="ECO:0000313" key="1">
    <source>
        <dbReference type="EMBL" id="BAN36081.1"/>
    </source>
</evidence>
<sequence length="226" mass="25461">MTMDATKLVEAILKAHAAEMHSGQGAERPVVTLSRDYGSGGREIAQHLAKHLAVPVYDKELLDAVVERSGADPHLMAQFDEKTRGFWDSWIVSMLSGENVMDDNYRRHLVKVVLGILYTGNGGVILGRGAHLILAQQNVFRVRLTASPETCADRVAKKKSVVQEEARKLVELVNQNRSKFVWDVFKKRLNEPTAFDLTINTDRLTKYEEVAEIIIFAMQYQHRSIS</sequence>
<reference evidence="1 2" key="1">
    <citation type="journal article" date="2012" name="Appl. Environ. Microbiol.">
        <title>Draft genome sequence of a psychrotolerant sulfur-oxidizing bacterium, Sulfuricella denitrificans skB26, and proteomic insights into cold adaptation.</title>
        <authorList>
            <person name="Watanabe T."/>
            <person name="Kojima H."/>
            <person name="Fukui M."/>
        </authorList>
    </citation>
    <scope>NUCLEOTIDE SEQUENCE [LARGE SCALE GENOMIC DNA]</scope>
    <source>
        <strain evidence="2">skB26</strain>
    </source>
</reference>